<evidence type="ECO:0000313" key="2">
    <source>
        <dbReference type="Proteomes" id="UP000192220"/>
    </source>
</evidence>
<gene>
    <name evidence="3" type="primary">LOC106514416</name>
</gene>
<dbReference type="RefSeq" id="XP_013859124.1">
    <property type="nucleotide sequence ID" value="XM_014003670.1"/>
</dbReference>
<dbReference type="GeneID" id="106514416"/>
<proteinExistence type="predicted"/>
<feature type="non-terminal residue" evidence="3">
    <location>
        <position position="368"/>
    </location>
</feature>
<dbReference type="Proteomes" id="UP000192220">
    <property type="component" value="Unplaced"/>
</dbReference>
<keyword evidence="2" id="KW-1185">Reference proteome</keyword>
<protein>
    <submittedName>
        <fullName evidence="3">Uncharacterized protein LOC106514416</fullName>
    </submittedName>
</protein>
<sequence>MATQIDDDEEIDSSNEWSQVVNGRGRGRGKMLREDKNMVGNPKRSLEEISSDEGSEIGCKRMVKEEFKIILKFKNEEENIQLSPIAVSRELKKKIGDIQFAKTLRDGSLLIIVKSEEQKNKILQIDNICKKSVREKKIIGENKITKGVITGIPINEDLEKLKRNVYDTEILKVTRLLRNVDGERVPSMSVLLEFKKDKLPDRIKIGFLSFPVRPYVPPPLRCFKCQRYGHVAEVCRGQQRCPKCGGNHKYEECVGNVQEKCCNCGGQHRVTFGGCEVRKKAAEIQQVKTVNNISYAEALKTVQGQKERTETGKVQQVLTSNKKQMEQEKTEVTVEKIMLFMAYVINCTDQVKHKTEKIKIIVKGAEKF</sequence>
<reference evidence="3" key="1">
    <citation type="submission" date="2025-08" db="UniProtKB">
        <authorList>
            <consortium name="RefSeq"/>
        </authorList>
    </citation>
    <scope>IDENTIFICATION</scope>
</reference>
<feature type="compositionally biased region" description="Acidic residues" evidence="1">
    <location>
        <begin position="1"/>
        <end position="13"/>
    </location>
</feature>
<evidence type="ECO:0000256" key="1">
    <source>
        <dbReference type="SAM" id="MobiDB-lite"/>
    </source>
</evidence>
<organism evidence="2 3">
    <name type="scientific">Austrofundulus limnaeus</name>
    <name type="common">Annual killifish</name>
    <dbReference type="NCBI Taxonomy" id="52670"/>
    <lineage>
        <taxon>Eukaryota</taxon>
        <taxon>Metazoa</taxon>
        <taxon>Chordata</taxon>
        <taxon>Craniata</taxon>
        <taxon>Vertebrata</taxon>
        <taxon>Euteleostomi</taxon>
        <taxon>Actinopterygii</taxon>
        <taxon>Neopterygii</taxon>
        <taxon>Teleostei</taxon>
        <taxon>Neoteleostei</taxon>
        <taxon>Acanthomorphata</taxon>
        <taxon>Ovalentaria</taxon>
        <taxon>Atherinomorphae</taxon>
        <taxon>Cyprinodontiformes</taxon>
        <taxon>Rivulidae</taxon>
        <taxon>Austrofundulus</taxon>
    </lineage>
</organism>
<dbReference type="InParanoid" id="A0A2I4AUG1"/>
<dbReference type="KEGG" id="alim:106514416"/>
<name>A0A2I4AUG1_AUSLI</name>
<dbReference type="OrthoDB" id="8934056at2759"/>
<feature type="region of interest" description="Disordered" evidence="1">
    <location>
        <begin position="1"/>
        <end position="51"/>
    </location>
</feature>
<evidence type="ECO:0000313" key="3">
    <source>
        <dbReference type="RefSeq" id="XP_013859124.1"/>
    </source>
</evidence>
<dbReference type="AlphaFoldDB" id="A0A2I4AUG1"/>
<accession>A0A2I4AUG1</accession>